<dbReference type="GeneID" id="115929282"/>
<feature type="transmembrane region" description="Helical" evidence="6">
    <location>
        <begin position="149"/>
        <end position="171"/>
    </location>
</feature>
<dbReference type="InterPro" id="IPR000620">
    <property type="entry name" value="EamA_dom"/>
</dbReference>
<evidence type="ECO:0000256" key="3">
    <source>
        <dbReference type="ARBA" id="ARBA00022989"/>
    </source>
</evidence>
<dbReference type="AlphaFoldDB" id="A0A7M7PM99"/>
<keyword evidence="2 6" id="KW-0812">Transmembrane</keyword>
<dbReference type="OrthoDB" id="306876at2759"/>
<evidence type="ECO:0000256" key="6">
    <source>
        <dbReference type="SAM" id="Phobius"/>
    </source>
</evidence>
<keyword evidence="3 6" id="KW-1133">Transmembrane helix</keyword>
<evidence type="ECO:0000313" key="9">
    <source>
        <dbReference type="Proteomes" id="UP000007110"/>
    </source>
</evidence>
<evidence type="ECO:0000256" key="4">
    <source>
        <dbReference type="ARBA" id="ARBA00023136"/>
    </source>
</evidence>
<feature type="transmembrane region" description="Helical" evidence="6">
    <location>
        <begin position="330"/>
        <end position="350"/>
    </location>
</feature>
<keyword evidence="9" id="KW-1185">Reference proteome</keyword>
<dbReference type="InterPro" id="IPR037185">
    <property type="entry name" value="EmrE-like"/>
</dbReference>
<reference evidence="8" key="2">
    <citation type="submission" date="2021-01" db="UniProtKB">
        <authorList>
            <consortium name="EnsemblMetazoa"/>
        </authorList>
    </citation>
    <scope>IDENTIFICATION</scope>
</reference>
<dbReference type="KEGG" id="spu:115929282"/>
<dbReference type="SUPFAM" id="SSF103481">
    <property type="entry name" value="Multidrug resistance efflux transporter EmrE"/>
    <property type="match status" value="1"/>
</dbReference>
<dbReference type="EnsemblMetazoa" id="XM_030997982">
    <property type="protein sequence ID" value="XP_030853842"/>
    <property type="gene ID" value="LOC115929282"/>
</dbReference>
<feature type="transmembrane region" description="Helical" evidence="6">
    <location>
        <begin position="269"/>
        <end position="290"/>
    </location>
</feature>
<dbReference type="RefSeq" id="XP_030853842.1">
    <property type="nucleotide sequence ID" value="XM_030997982.1"/>
</dbReference>
<dbReference type="InParanoid" id="A0A7M7PM99"/>
<feature type="transmembrane region" description="Helical" evidence="6">
    <location>
        <begin position="302"/>
        <end position="323"/>
    </location>
</feature>
<feature type="transmembrane region" description="Helical" evidence="6">
    <location>
        <begin position="237"/>
        <end position="257"/>
    </location>
</feature>
<feature type="transmembrane region" description="Helical" evidence="6">
    <location>
        <begin position="91"/>
        <end position="115"/>
    </location>
</feature>
<feature type="transmembrane region" description="Helical" evidence="6">
    <location>
        <begin position="177"/>
        <end position="198"/>
    </location>
</feature>
<keyword evidence="4 6" id="KW-0472">Membrane</keyword>
<evidence type="ECO:0000259" key="7">
    <source>
        <dbReference type="Pfam" id="PF00892"/>
    </source>
</evidence>
<feature type="transmembrane region" description="Helical" evidence="6">
    <location>
        <begin position="356"/>
        <end position="379"/>
    </location>
</feature>
<evidence type="ECO:0000256" key="5">
    <source>
        <dbReference type="SAM" id="MobiDB-lite"/>
    </source>
</evidence>
<dbReference type="OMA" id="HLLMTWS"/>
<accession>A0A7M7PM99</accession>
<organism evidence="8 9">
    <name type="scientific">Strongylocentrotus purpuratus</name>
    <name type="common">Purple sea urchin</name>
    <dbReference type="NCBI Taxonomy" id="7668"/>
    <lineage>
        <taxon>Eukaryota</taxon>
        <taxon>Metazoa</taxon>
        <taxon>Echinodermata</taxon>
        <taxon>Eleutherozoa</taxon>
        <taxon>Echinozoa</taxon>
        <taxon>Echinoidea</taxon>
        <taxon>Euechinoidea</taxon>
        <taxon>Echinacea</taxon>
        <taxon>Camarodonta</taxon>
        <taxon>Echinidea</taxon>
        <taxon>Strongylocentrotidae</taxon>
        <taxon>Strongylocentrotus</taxon>
    </lineage>
</organism>
<dbReference type="PANTHER" id="PTHR22911">
    <property type="entry name" value="ACYL-MALONYL CONDENSING ENZYME-RELATED"/>
    <property type="match status" value="1"/>
</dbReference>
<comment type="subcellular location">
    <subcellularLocation>
        <location evidence="1">Membrane</location>
        <topology evidence="1">Multi-pass membrane protein</topology>
    </subcellularLocation>
</comment>
<feature type="transmembrane region" description="Helical" evidence="6">
    <location>
        <begin position="205"/>
        <end position="225"/>
    </location>
</feature>
<feature type="domain" description="EamA" evidence="7">
    <location>
        <begin position="89"/>
        <end position="221"/>
    </location>
</feature>
<evidence type="ECO:0000256" key="1">
    <source>
        <dbReference type="ARBA" id="ARBA00004141"/>
    </source>
</evidence>
<feature type="transmembrane region" description="Helical" evidence="6">
    <location>
        <begin position="121"/>
        <end position="137"/>
    </location>
</feature>
<dbReference type="PANTHER" id="PTHR22911:SF6">
    <property type="entry name" value="SOLUTE CARRIER FAMILY 35 MEMBER G1"/>
    <property type="match status" value="1"/>
</dbReference>
<dbReference type="Pfam" id="PF00892">
    <property type="entry name" value="EamA"/>
    <property type="match status" value="1"/>
</dbReference>
<evidence type="ECO:0000313" key="8">
    <source>
        <dbReference type="EnsemblMetazoa" id="XP_030853842"/>
    </source>
</evidence>
<proteinExistence type="predicted"/>
<feature type="region of interest" description="Disordered" evidence="5">
    <location>
        <begin position="1"/>
        <end position="20"/>
    </location>
</feature>
<name>A0A7M7PM99_STRPU</name>
<dbReference type="Proteomes" id="UP000007110">
    <property type="component" value="Unassembled WGS sequence"/>
</dbReference>
<evidence type="ECO:0000256" key="2">
    <source>
        <dbReference type="ARBA" id="ARBA00022692"/>
    </source>
</evidence>
<dbReference type="GO" id="GO:0016020">
    <property type="term" value="C:membrane"/>
    <property type="evidence" value="ECO:0000318"/>
    <property type="project" value="GO_Central"/>
</dbReference>
<protein>
    <recommendedName>
        <fullName evidence="7">EamA domain-containing protein</fullName>
    </recommendedName>
</protein>
<reference evidence="9" key="1">
    <citation type="submission" date="2015-02" db="EMBL/GenBank/DDBJ databases">
        <title>Genome sequencing for Strongylocentrotus purpuratus.</title>
        <authorList>
            <person name="Murali S."/>
            <person name="Liu Y."/>
            <person name="Vee V."/>
            <person name="English A."/>
            <person name="Wang M."/>
            <person name="Skinner E."/>
            <person name="Han Y."/>
            <person name="Muzny D.M."/>
            <person name="Worley K.C."/>
            <person name="Gibbs R.A."/>
        </authorList>
    </citation>
    <scope>NUCLEOTIDE SEQUENCE</scope>
</reference>
<sequence length="397" mass="44431">MANYTSFRKVKQPDNGQNVETDYYHETQDHQSDIYYTVSLQEDKCWREIDRQGYVGQDRGMNFETLLNGFNKAIIPPWKSSLKVLYRNRGVLWAIFCILNASFCSLCVKLLAGIVPPSQLLFFRGIFQILFTAPYIVRYRLPMRYPPKMVLLILARGIIGTFLSFMCYYSYQAIPVATAKALIYSSPFFVAIFAGLCLKEHCSLWTTFFSLLTVISVVLVVQPPFIFGSSGDGETSIVGLMCAVVGAVTMAANVIVLRYMQMLRIHAQVIIFVYGFIAAICSAIFQTTGLEKWTNPGCGLERLIIIVMCLTGFLEQVSGTLALKTQKASVISIIRGNDVIVSFIFELLIFDMSPGAWTIVGVFGVVGSAIGMTVSSHFASKRDKEKEMKHKIQDDLT</sequence>